<comment type="caution">
    <text evidence="1">The sequence shown here is derived from an EMBL/GenBank/DDBJ whole genome shotgun (WGS) entry which is preliminary data.</text>
</comment>
<sequence length="63" mass="7427">MKVFSYTNQSSLQEAVNLRLQFTSWKHRGDIMLKMANYVSKDAGMPYIPWIYIVWLECIPIEA</sequence>
<proteinExistence type="predicted"/>
<dbReference type="EMBL" id="JATAAI010000006">
    <property type="protein sequence ID" value="KAK1745026.1"/>
    <property type="molecule type" value="Genomic_DNA"/>
</dbReference>
<gene>
    <name evidence="1" type="ORF">QTG54_004317</name>
</gene>
<name>A0AAD8YEH0_9STRA</name>
<dbReference type="AlphaFoldDB" id="A0AAD8YEH0"/>
<reference evidence="1" key="1">
    <citation type="submission" date="2023-06" db="EMBL/GenBank/DDBJ databases">
        <title>Survivors Of The Sea: Transcriptome response of Skeletonema marinoi to long-term dormancy.</title>
        <authorList>
            <person name="Pinder M.I.M."/>
            <person name="Kourtchenko O."/>
            <person name="Robertson E.K."/>
            <person name="Larsson T."/>
            <person name="Maumus F."/>
            <person name="Osuna-Cruz C.M."/>
            <person name="Vancaester E."/>
            <person name="Stenow R."/>
            <person name="Vandepoele K."/>
            <person name="Ploug H."/>
            <person name="Bruchert V."/>
            <person name="Godhe A."/>
            <person name="Topel M."/>
        </authorList>
    </citation>
    <scope>NUCLEOTIDE SEQUENCE</scope>
    <source>
        <strain evidence="1">R05AC</strain>
    </source>
</reference>
<protein>
    <submittedName>
        <fullName evidence="1">Uncharacterized protein</fullName>
    </submittedName>
</protein>
<dbReference type="Proteomes" id="UP001224775">
    <property type="component" value="Unassembled WGS sequence"/>
</dbReference>
<keyword evidence="2" id="KW-1185">Reference proteome</keyword>
<evidence type="ECO:0000313" key="2">
    <source>
        <dbReference type="Proteomes" id="UP001224775"/>
    </source>
</evidence>
<evidence type="ECO:0000313" key="1">
    <source>
        <dbReference type="EMBL" id="KAK1745026.1"/>
    </source>
</evidence>
<organism evidence="1 2">
    <name type="scientific">Skeletonema marinoi</name>
    <dbReference type="NCBI Taxonomy" id="267567"/>
    <lineage>
        <taxon>Eukaryota</taxon>
        <taxon>Sar</taxon>
        <taxon>Stramenopiles</taxon>
        <taxon>Ochrophyta</taxon>
        <taxon>Bacillariophyta</taxon>
        <taxon>Coscinodiscophyceae</taxon>
        <taxon>Thalassiosirophycidae</taxon>
        <taxon>Thalassiosirales</taxon>
        <taxon>Skeletonemataceae</taxon>
        <taxon>Skeletonema</taxon>
        <taxon>Skeletonema marinoi-dohrnii complex</taxon>
    </lineage>
</organism>
<accession>A0AAD8YEH0</accession>